<evidence type="ECO:0000256" key="2">
    <source>
        <dbReference type="SAM" id="MobiDB-lite"/>
    </source>
</evidence>
<feature type="domain" description="Teneurin-like YD-shell" evidence="3">
    <location>
        <begin position="153"/>
        <end position="441"/>
    </location>
</feature>
<feature type="region of interest" description="Disordered" evidence="2">
    <location>
        <begin position="179"/>
        <end position="202"/>
    </location>
</feature>
<proteinExistence type="predicted"/>
<dbReference type="PANTHER" id="PTHR32305:SF15">
    <property type="entry name" value="PROTEIN RHSA-RELATED"/>
    <property type="match status" value="1"/>
</dbReference>
<dbReference type="PANTHER" id="PTHR32305">
    <property type="match status" value="1"/>
</dbReference>
<dbReference type="GO" id="GO:0016787">
    <property type="term" value="F:hydrolase activity"/>
    <property type="evidence" value="ECO:0007669"/>
    <property type="project" value="UniProtKB-KW"/>
</dbReference>
<organism evidence="4">
    <name type="scientific">Akkermansia muciniphila</name>
    <dbReference type="NCBI Taxonomy" id="239935"/>
    <lineage>
        <taxon>Bacteria</taxon>
        <taxon>Pseudomonadati</taxon>
        <taxon>Verrucomicrobiota</taxon>
        <taxon>Verrucomicrobiia</taxon>
        <taxon>Verrucomicrobiales</taxon>
        <taxon>Akkermansiaceae</taxon>
        <taxon>Akkermansia</taxon>
    </lineage>
</organism>
<feature type="compositionally biased region" description="Polar residues" evidence="2">
    <location>
        <begin position="179"/>
        <end position="200"/>
    </location>
</feature>
<dbReference type="EMBL" id="CACRSS010000005">
    <property type="protein sequence ID" value="VYT02555.1"/>
    <property type="molecule type" value="Genomic_DNA"/>
</dbReference>
<protein>
    <submittedName>
        <fullName evidence="4">tRNA(Glu)-specific nuclease WapA</fullName>
        <ecNumber evidence="4">3.1.-.-</ecNumber>
    </submittedName>
</protein>
<accession>A0A6N2TA73</accession>
<dbReference type="Pfam" id="PF25023">
    <property type="entry name" value="TEN_YD-shell"/>
    <property type="match status" value="1"/>
</dbReference>
<evidence type="ECO:0000313" key="4">
    <source>
        <dbReference type="EMBL" id="VYT02555.1"/>
    </source>
</evidence>
<dbReference type="AlphaFoldDB" id="A0A6N2TA73"/>
<evidence type="ECO:0000256" key="1">
    <source>
        <dbReference type="ARBA" id="ARBA00022737"/>
    </source>
</evidence>
<keyword evidence="4" id="KW-0378">Hydrolase</keyword>
<dbReference type="Gene3D" id="2.180.10.10">
    <property type="entry name" value="RHS repeat-associated core"/>
    <property type="match status" value="1"/>
</dbReference>
<dbReference type="InterPro" id="IPR022385">
    <property type="entry name" value="Rhs_assc_core"/>
</dbReference>
<dbReference type="InterPro" id="IPR056823">
    <property type="entry name" value="TEN-like_YD-shell"/>
</dbReference>
<dbReference type="PRINTS" id="PR00394">
    <property type="entry name" value="RHSPROTEIN"/>
</dbReference>
<keyword evidence="1" id="KW-0677">Repeat</keyword>
<evidence type="ECO:0000259" key="3">
    <source>
        <dbReference type="Pfam" id="PF25023"/>
    </source>
</evidence>
<name>A0A6N2TA73_9BACT</name>
<dbReference type="EC" id="3.1.-.-" evidence="4"/>
<dbReference type="NCBIfam" id="TIGR03696">
    <property type="entry name" value="Rhs_assc_core"/>
    <property type="match status" value="1"/>
</dbReference>
<reference evidence="4" key="1">
    <citation type="submission" date="2019-11" db="EMBL/GenBank/DDBJ databases">
        <authorList>
            <person name="Feng L."/>
        </authorList>
    </citation>
    <scope>NUCLEOTIDE SEQUENCE</scope>
    <source>
        <strain evidence="4">AMuciniphilaLFYP55</strain>
    </source>
</reference>
<dbReference type="InterPro" id="IPR050708">
    <property type="entry name" value="T6SS_VgrG/RHS"/>
</dbReference>
<sequence length="618" mass="68574">MVTTWGYNLKKGVNTSVSYSDSTPGIQYAYNCLNQLTQVTDASGSRTITYTPYNEPDTDSITIGGASCQLQENYDAYGRSSGYTLKQGTDVLQEASQGYEANGRLAGAGIVHGGEEQTFAYGYLAGSSLLSSLAMPNGIVRELAYEEHRDLAVAISCRLGETALVSRSQSYDALGRPVTRTQQRGTEATRTDSFNYNGRNELTGATLGTEPYGYSYDNIGNRKTARELAEELTYAANNLNQYTSIEEKTEAPFVPTYDASGNQTLIKTSTGIWTVVYNAANRAVSFTSQGGSTVVECGYDYQGRRYMKKVTVNGTVASHERYLYRGYLQLAALDMLDNRNVLRTLLWDPLEPVATRPLALVQENALYCYGMDFNKNVTEVFAGEGAIAATYDYSPYGQVVSTGDLVQPVQWSSEMNDVELALVYYNYRYYNPADGRWINRDPITEEGGWNLYGFIENVVINKYDGLGLKKGFTKTGDPCPKCCKGCERSQERPVIKDAGTKGIDVKASVESPMFTSKCEHNGTCNENCCYVVYTWFDCYNKTCYSQTGDTFNRKVQPLRGVGRARSALGVSVQAYKWCSCNKGKWECHNVLLLSNTLLYQVDNPNNPKEWILIIPNKK</sequence>
<gene>
    <name evidence="4" type="primary">wapA_14</name>
    <name evidence="4" type="ORF">AMLFYP55_02531</name>
</gene>